<dbReference type="AlphaFoldDB" id="S4Y6M8"/>
<dbReference type="EMBL" id="CP003969">
    <property type="protein sequence ID" value="AGP39880.1"/>
    <property type="molecule type" value="Genomic_DNA"/>
</dbReference>
<dbReference type="RefSeq" id="WP_020739587.1">
    <property type="nucleotide sequence ID" value="NC_021658.1"/>
</dbReference>
<dbReference type="HOGENOM" id="CLU_2720233_0_0_7"/>
<accession>S4Y6M8</accession>
<dbReference type="KEGG" id="scu:SCE1572_38540"/>
<evidence type="ECO:0000313" key="2">
    <source>
        <dbReference type="EMBL" id="AGP39880.1"/>
    </source>
</evidence>
<dbReference type="Proteomes" id="UP000014803">
    <property type="component" value="Chromosome"/>
</dbReference>
<name>S4Y6M8_SORCE</name>
<protein>
    <submittedName>
        <fullName evidence="2">Uncharacterized protein</fullName>
    </submittedName>
</protein>
<evidence type="ECO:0000256" key="1">
    <source>
        <dbReference type="SAM" id="MobiDB-lite"/>
    </source>
</evidence>
<sequence length="72" mass="7572">MRGDPVRAGRARRQRRRGPDALSARACETLAACEAIRFEPAARGGSAGAAAAAALVEQGRAVLTELARWKPT</sequence>
<organism evidence="2 3">
    <name type="scientific">Sorangium cellulosum So0157-2</name>
    <dbReference type="NCBI Taxonomy" id="1254432"/>
    <lineage>
        <taxon>Bacteria</taxon>
        <taxon>Pseudomonadati</taxon>
        <taxon>Myxococcota</taxon>
        <taxon>Polyangia</taxon>
        <taxon>Polyangiales</taxon>
        <taxon>Polyangiaceae</taxon>
        <taxon>Sorangium</taxon>
    </lineage>
</organism>
<feature type="region of interest" description="Disordered" evidence="1">
    <location>
        <begin position="1"/>
        <end position="21"/>
    </location>
</feature>
<evidence type="ECO:0000313" key="3">
    <source>
        <dbReference type="Proteomes" id="UP000014803"/>
    </source>
</evidence>
<reference evidence="2 3" key="1">
    <citation type="journal article" date="2013" name="Sci. Rep.">
        <title>Extraordinary expansion of a Sorangium cellulosum genome from an alkaline milieu.</title>
        <authorList>
            <person name="Han K."/>
            <person name="Li Z.F."/>
            <person name="Peng R."/>
            <person name="Zhu L.P."/>
            <person name="Zhou T."/>
            <person name="Wang L.G."/>
            <person name="Li S.G."/>
            <person name="Zhang X.B."/>
            <person name="Hu W."/>
            <person name="Wu Z.H."/>
            <person name="Qin N."/>
            <person name="Li Y.Z."/>
        </authorList>
    </citation>
    <scope>NUCLEOTIDE SEQUENCE [LARGE SCALE GENOMIC DNA]</scope>
    <source>
        <strain evidence="2 3">So0157-2</strain>
    </source>
</reference>
<proteinExistence type="predicted"/>
<gene>
    <name evidence="2" type="ORF">SCE1572_38540</name>
</gene>
<dbReference type="STRING" id="1254432.SCE1572_38540"/>